<reference evidence="7 8" key="1">
    <citation type="journal article" date="2021" name="Comput. Struct. Biotechnol. J.">
        <title>De novo genome assembly of the potent medicinal plant Rehmannia glutinosa using nanopore technology.</title>
        <authorList>
            <person name="Ma L."/>
            <person name="Dong C."/>
            <person name="Song C."/>
            <person name="Wang X."/>
            <person name="Zheng X."/>
            <person name="Niu Y."/>
            <person name="Chen S."/>
            <person name="Feng W."/>
        </authorList>
    </citation>
    <scope>NUCLEOTIDE SEQUENCE [LARGE SCALE GENOMIC DNA]</scope>
    <source>
        <strain evidence="7">DH-2019</strain>
    </source>
</reference>
<dbReference type="EMBL" id="JABTTQ020000011">
    <property type="protein sequence ID" value="KAK6145801.1"/>
    <property type="molecule type" value="Genomic_DNA"/>
</dbReference>
<sequence>MAENEKQEDIIKQLRMNLKEFPSKEIWDRFFTITGCDDCSELCAEWPQLQYLLTSNLLFPSSSSSQQPESAAGAPPPAAKSEEVSILVPGCGNSRLSEHLYDAGFTNITNVDLSKVIITHMMRRNVRERPRMKWRVMDMTSMQFANETFDAIVDKGGLDVLMEPKLGPRLGNLYASEVKRLLKAGGKYICVTLVESKVLGLYDHFLSGLLFTRFRYGWKVNLYIIAPGPSSGDLNQQSFMVVAEKLVSTSISQISSFLDEYSVESHGSQAHELYQALERENRIRRVYSDAFDTYKPLEDVKTNLKELKPGCRLKLALGEPGVSRFCYNSILLDAQQDSGPFFVQFLVFILPNTRNLEWIVLFSKKQWVYVENFKTARLLMKDLSPFVKQLAPGDCDGDKVPFVTTIDGMRREEIVHQITSAVSGLIVVDDVIYEKAHNPYIPGKDLIVRRLTTESLVQSKALLTREGPIGISSEVEKKKVQATSETSKKGKHKTFHSQSSGSHGDALISLPFSL</sequence>
<evidence type="ECO:0000313" key="7">
    <source>
        <dbReference type="EMBL" id="KAK6145801.1"/>
    </source>
</evidence>
<evidence type="ECO:0000256" key="5">
    <source>
        <dbReference type="SAM" id="MobiDB-lite"/>
    </source>
</evidence>
<dbReference type="Gene3D" id="3.40.50.150">
    <property type="entry name" value="Vaccinia Virus protein VP39"/>
    <property type="match status" value="1"/>
</dbReference>
<dbReference type="PANTHER" id="PTHR12176">
    <property type="entry name" value="SAM-DEPENDENT METHYLTRANSFERASE SUPERFAMILY PROTEIN"/>
    <property type="match status" value="1"/>
</dbReference>
<dbReference type="InterPro" id="IPR041698">
    <property type="entry name" value="Methyltransf_25"/>
</dbReference>
<keyword evidence="4" id="KW-0511">Multifunctional enzyme</keyword>
<gene>
    <name evidence="7" type="ORF">DH2020_019670</name>
</gene>
<dbReference type="Pfam" id="PF13649">
    <property type="entry name" value="Methyltransf_25"/>
    <property type="match status" value="1"/>
</dbReference>
<dbReference type="CDD" id="cd02440">
    <property type="entry name" value="AdoMet_MTases"/>
    <property type="match status" value="1"/>
</dbReference>
<keyword evidence="2" id="KW-0489">Methyltransferase</keyword>
<evidence type="ECO:0000259" key="6">
    <source>
        <dbReference type="Pfam" id="PF13649"/>
    </source>
</evidence>
<feature type="region of interest" description="Disordered" evidence="5">
    <location>
        <begin position="474"/>
        <end position="503"/>
    </location>
</feature>
<dbReference type="InterPro" id="IPR029063">
    <property type="entry name" value="SAM-dependent_MTases_sf"/>
</dbReference>
<name>A0ABR0WGS4_REHGL</name>
<protein>
    <recommendedName>
        <fullName evidence="6">Methyltransferase domain-containing protein</fullName>
    </recommendedName>
</protein>
<feature type="domain" description="Methyltransferase" evidence="6">
    <location>
        <begin position="86"/>
        <end position="186"/>
    </location>
</feature>
<dbReference type="SUPFAM" id="SSF53335">
    <property type="entry name" value="S-adenosyl-L-methionine-dependent methyltransferases"/>
    <property type="match status" value="1"/>
</dbReference>
<evidence type="ECO:0000256" key="4">
    <source>
        <dbReference type="ARBA" id="ARBA00023268"/>
    </source>
</evidence>
<organism evidence="7 8">
    <name type="scientific">Rehmannia glutinosa</name>
    <name type="common">Chinese foxglove</name>
    <dbReference type="NCBI Taxonomy" id="99300"/>
    <lineage>
        <taxon>Eukaryota</taxon>
        <taxon>Viridiplantae</taxon>
        <taxon>Streptophyta</taxon>
        <taxon>Embryophyta</taxon>
        <taxon>Tracheophyta</taxon>
        <taxon>Spermatophyta</taxon>
        <taxon>Magnoliopsida</taxon>
        <taxon>eudicotyledons</taxon>
        <taxon>Gunneridae</taxon>
        <taxon>Pentapetalae</taxon>
        <taxon>asterids</taxon>
        <taxon>lamiids</taxon>
        <taxon>Lamiales</taxon>
        <taxon>Orobanchaceae</taxon>
        <taxon>Rehmannieae</taxon>
        <taxon>Rehmannia</taxon>
    </lineage>
</organism>
<comment type="caution">
    <text evidence="7">The sequence shown here is derived from an EMBL/GenBank/DDBJ whole genome shotgun (WGS) entry which is preliminary data.</text>
</comment>
<evidence type="ECO:0000256" key="1">
    <source>
        <dbReference type="ARBA" id="ARBA00008361"/>
    </source>
</evidence>
<evidence type="ECO:0000256" key="2">
    <source>
        <dbReference type="ARBA" id="ARBA00022603"/>
    </source>
</evidence>
<dbReference type="Proteomes" id="UP001318860">
    <property type="component" value="Unassembled WGS sequence"/>
</dbReference>
<keyword evidence="8" id="KW-1185">Reference proteome</keyword>
<accession>A0ABR0WGS4</accession>
<dbReference type="InterPro" id="IPR051419">
    <property type="entry name" value="Lys/N-term_MeTrsfase_sf"/>
</dbReference>
<evidence type="ECO:0000313" key="8">
    <source>
        <dbReference type="Proteomes" id="UP001318860"/>
    </source>
</evidence>
<proteinExistence type="inferred from homology"/>
<comment type="similarity">
    <text evidence="1">Belongs to the methyltransferase superfamily.</text>
</comment>
<dbReference type="PANTHER" id="PTHR12176:SF78">
    <property type="entry name" value="EEF1A LYSINE AND N-TERMINAL METHYLTRANSFERASE"/>
    <property type="match status" value="1"/>
</dbReference>
<evidence type="ECO:0000256" key="3">
    <source>
        <dbReference type="ARBA" id="ARBA00022679"/>
    </source>
</evidence>
<keyword evidence="3" id="KW-0808">Transferase</keyword>